<keyword evidence="13" id="KW-0175">Coiled coil</keyword>
<dbReference type="Gene3D" id="3.90.20.20">
    <property type="match status" value="1"/>
</dbReference>
<keyword evidence="4 10" id="KW-0963">Cytoplasm</keyword>
<evidence type="ECO:0000256" key="10">
    <source>
        <dbReference type="HAMAP-Rule" id="MF_01151"/>
    </source>
</evidence>
<dbReference type="Pfam" id="PF01025">
    <property type="entry name" value="GrpE"/>
    <property type="match status" value="1"/>
</dbReference>
<dbReference type="GO" id="GO:0051082">
    <property type="term" value="F:unfolded protein binding"/>
    <property type="evidence" value="ECO:0007669"/>
    <property type="project" value="TreeGrafter"/>
</dbReference>
<comment type="similarity">
    <text evidence="2 10 12">Belongs to the GrpE family.</text>
</comment>
<dbReference type="PROSITE" id="PS01071">
    <property type="entry name" value="GRPE"/>
    <property type="match status" value="1"/>
</dbReference>
<evidence type="ECO:0000256" key="2">
    <source>
        <dbReference type="ARBA" id="ARBA00009054"/>
    </source>
</evidence>
<dbReference type="RefSeq" id="WP_011188883.1">
    <property type="nucleotide sequence ID" value="NC_006138.1"/>
</dbReference>
<evidence type="ECO:0000313" key="15">
    <source>
        <dbReference type="Proteomes" id="UP000000602"/>
    </source>
</evidence>
<dbReference type="EMBL" id="CR522870">
    <property type="protein sequence ID" value="CAG36371.1"/>
    <property type="molecule type" value="Genomic_DNA"/>
</dbReference>
<comment type="function">
    <text evidence="7 10 11">Participates actively in the response to hyperosmotic and heat shock by preventing the aggregation of stress-denatured proteins, in association with DnaK and GrpE. It is the nucleotide exchange factor for DnaK and may function as a thermosensor. Unfolded proteins bind initially to DnaJ; upon interaction with the DnaJ-bound protein, DnaK hydrolyzes its bound ATP, resulting in the formation of a stable complex. GrpE releases ADP from DnaK; ATP binding to DnaK triggers the release of the substrate protein, thus completing the reaction cycle. Several rounds of ATP-dependent interactions between DnaJ, DnaK and GrpE are required for fully efficient folding.</text>
</comment>
<evidence type="ECO:0000256" key="3">
    <source>
        <dbReference type="ARBA" id="ARBA00011738"/>
    </source>
</evidence>
<comment type="subcellular location">
    <subcellularLocation>
        <location evidence="1 10">Cytoplasm</location>
    </subcellularLocation>
</comment>
<proteinExistence type="inferred from homology"/>
<protein>
    <recommendedName>
        <fullName evidence="8 10">Protein GrpE</fullName>
    </recommendedName>
    <alternativeName>
        <fullName evidence="9 10">HSP-70 cofactor</fullName>
    </alternativeName>
</protein>
<sequence>MNEKVKKEELKEEQEGVAEELISGVADSAGEEVPVEKTLEEQLAEAKAEVAQLHDSMLRMAAESENFKKRIRRESLATLKYAGENIFKVLLPAVDNLERAVAHAGADGTTAEQGFPALREGVELTLKSLVGILEKFEVKAVDSLGVPFDPAQQEALTMEPSETVPANHVTTVFEKGYYYKDRLLRPAKVVVSSGVSVG</sequence>
<dbReference type="GO" id="GO:0042803">
    <property type="term" value="F:protein homodimerization activity"/>
    <property type="evidence" value="ECO:0007669"/>
    <property type="project" value="InterPro"/>
</dbReference>
<dbReference type="InterPro" id="IPR013805">
    <property type="entry name" value="GrpE_CC"/>
</dbReference>
<evidence type="ECO:0000256" key="11">
    <source>
        <dbReference type="RuleBase" id="RU000639"/>
    </source>
</evidence>
<evidence type="ECO:0000256" key="5">
    <source>
        <dbReference type="ARBA" id="ARBA00023016"/>
    </source>
</evidence>
<name>Q6AMQ4_DESPS</name>
<reference evidence="15" key="1">
    <citation type="journal article" date="2004" name="Environ. Microbiol.">
        <title>The genome of Desulfotalea psychrophila, a sulfate-reducing bacterium from permanently cold Arctic sediments.</title>
        <authorList>
            <person name="Rabus R."/>
            <person name="Ruepp A."/>
            <person name="Frickey T."/>
            <person name="Rattei T."/>
            <person name="Fartmann B."/>
            <person name="Stark M."/>
            <person name="Bauer M."/>
            <person name="Zibat A."/>
            <person name="Lombardot T."/>
            <person name="Becker I."/>
            <person name="Amann J."/>
            <person name="Gellner K."/>
            <person name="Teeling H."/>
            <person name="Leuschner W.D."/>
            <person name="Gloeckner F.-O."/>
            <person name="Lupas A.N."/>
            <person name="Amann R."/>
            <person name="Klenk H.-P."/>
        </authorList>
    </citation>
    <scope>NUCLEOTIDE SEQUENCE [LARGE SCALE GENOMIC DNA]</scope>
    <source>
        <strain evidence="15">DSM 12343 / LSv54</strain>
    </source>
</reference>
<evidence type="ECO:0000313" key="14">
    <source>
        <dbReference type="EMBL" id="CAG36371.1"/>
    </source>
</evidence>
<dbReference type="KEGG" id="dps:DP1642"/>
<dbReference type="SUPFAM" id="SSF51064">
    <property type="entry name" value="Head domain of nucleotide exchange factor GrpE"/>
    <property type="match status" value="1"/>
</dbReference>
<dbReference type="PANTHER" id="PTHR21237">
    <property type="entry name" value="GRPE PROTEIN"/>
    <property type="match status" value="1"/>
</dbReference>
<evidence type="ECO:0000256" key="12">
    <source>
        <dbReference type="RuleBase" id="RU004478"/>
    </source>
</evidence>
<dbReference type="SUPFAM" id="SSF58014">
    <property type="entry name" value="Coiled-coil domain of nucleotide exchange factor GrpE"/>
    <property type="match status" value="1"/>
</dbReference>
<dbReference type="GO" id="GO:0000774">
    <property type="term" value="F:adenyl-nucleotide exchange factor activity"/>
    <property type="evidence" value="ECO:0007669"/>
    <property type="project" value="InterPro"/>
</dbReference>
<dbReference type="PRINTS" id="PR00773">
    <property type="entry name" value="GRPEPROTEIN"/>
</dbReference>
<dbReference type="FunFam" id="2.30.22.10:FF:000001">
    <property type="entry name" value="Protein GrpE"/>
    <property type="match status" value="1"/>
</dbReference>
<keyword evidence="5 10" id="KW-0346">Stress response</keyword>
<keyword evidence="6 10" id="KW-0143">Chaperone</keyword>
<evidence type="ECO:0000256" key="8">
    <source>
        <dbReference type="ARBA" id="ARBA00072274"/>
    </source>
</evidence>
<dbReference type="Proteomes" id="UP000000602">
    <property type="component" value="Chromosome"/>
</dbReference>
<dbReference type="GO" id="GO:0051087">
    <property type="term" value="F:protein-folding chaperone binding"/>
    <property type="evidence" value="ECO:0007669"/>
    <property type="project" value="InterPro"/>
</dbReference>
<dbReference type="HAMAP" id="MF_01151">
    <property type="entry name" value="GrpE"/>
    <property type="match status" value="1"/>
</dbReference>
<dbReference type="STRING" id="177439.DP1642"/>
<evidence type="ECO:0000256" key="1">
    <source>
        <dbReference type="ARBA" id="ARBA00004496"/>
    </source>
</evidence>
<comment type="subunit">
    <text evidence="3 10">Homodimer.</text>
</comment>
<evidence type="ECO:0000256" key="13">
    <source>
        <dbReference type="SAM" id="Coils"/>
    </source>
</evidence>
<dbReference type="GO" id="GO:0005829">
    <property type="term" value="C:cytosol"/>
    <property type="evidence" value="ECO:0007669"/>
    <property type="project" value="TreeGrafter"/>
</dbReference>
<accession>Q6AMQ4</accession>
<gene>
    <name evidence="10" type="primary">grpE</name>
    <name evidence="14" type="ordered locus">DP1642</name>
</gene>
<dbReference type="AlphaFoldDB" id="Q6AMQ4"/>
<evidence type="ECO:0000256" key="9">
    <source>
        <dbReference type="ARBA" id="ARBA00076414"/>
    </source>
</evidence>
<dbReference type="InterPro" id="IPR000740">
    <property type="entry name" value="GrpE"/>
</dbReference>
<evidence type="ECO:0000256" key="7">
    <source>
        <dbReference type="ARBA" id="ARBA00053401"/>
    </source>
</evidence>
<dbReference type="eggNOG" id="COG0576">
    <property type="taxonomic scope" value="Bacteria"/>
</dbReference>
<evidence type="ECO:0000256" key="4">
    <source>
        <dbReference type="ARBA" id="ARBA00022490"/>
    </source>
</evidence>
<organism evidence="14 15">
    <name type="scientific">Desulfotalea psychrophila (strain LSv54 / DSM 12343)</name>
    <dbReference type="NCBI Taxonomy" id="177439"/>
    <lineage>
        <taxon>Bacteria</taxon>
        <taxon>Pseudomonadati</taxon>
        <taxon>Thermodesulfobacteriota</taxon>
        <taxon>Desulfobulbia</taxon>
        <taxon>Desulfobulbales</taxon>
        <taxon>Desulfocapsaceae</taxon>
        <taxon>Desulfotalea</taxon>
    </lineage>
</organism>
<dbReference type="PANTHER" id="PTHR21237:SF23">
    <property type="entry name" value="GRPE PROTEIN HOMOLOG, MITOCHONDRIAL"/>
    <property type="match status" value="1"/>
</dbReference>
<feature type="coiled-coil region" evidence="13">
    <location>
        <begin position="36"/>
        <end position="63"/>
    </location>
</feature>
<evidence type="ECO:0000256" key="6">
    <source>
        <dbReference type="ARBA" id="ARBA00023186"/>
    </source>
</evidence>
<dbReference type="GO" id="GO:0006457">
    <property type="term" value="P:protein folding"/>
    <property type="evidence" value="ECO:0007669"/>
    <property type="project" value="InterPro"/>
</dbReference>
<dbReference type="InterPro" id="IPR009012">
    <property type="entry name" value="GrpE_head"/>
</dbReference>
<dbReference type="Gene3D" id="2.30.22.10">
    <property type="entry name" value="Head domain of nucleotide exchange factor GrpE"/>
    <property type="match status" value="1"/>
</dbReference>
<dbReference type="CDD" id="cd00446">
    <property type="entry name" value="GrpE"/>
    <property type="match status" value="1"/>
</dbReference>
<dbReference type="HOGENOM" id="CLU_057217_6_0_7"/>
<keyword evidence="15" id="KW-1185">Reference proteome</keyword>